<dbReference type="Gene3D" id="3.30.420.10">
    <property type="entry name" value="Ribonuclease H-like superfamily/Ribonuclease H"/>
    <property type="match status" value="1"/>
</dbReference>
<dbReference type="InterPro" id="IPR050900">
    <property type="entry name" value="Transposase_IS3/IS150/IS904"/>
</dbReference>
<organism evidence="2 3">
    <name type="scientific">Tepidanaerobacter acetatoxydans (strain DSM 21804 / JCM 16047 / Re1)</name>
    <dbReference type="NCBI Taxonomy" id="1209989"/>
    <lineage>
        <taxon>Bacteria</taxon>
        <taxon>Bacillati</taxon>
        <taxon>Bacillota</taxon>
        <taxon>Clostridia</taxon>
        <taxon>Thermosediminibacterales</taxon>
        <taxon>Tepidanaerobacteraceae</taxon>
        <taxon>Tepidanaerobacter</taxon>
    </lineage>
</organism>
<dbReference type="InterPro" id="IPR036397">
    <property type="entry name" value="RNaseH_sf"/>
</dbReference>
<dbReference type="NCBIfam" id="NF033516">
    <property type="entry name" value="transpos_IS3"/>
    <property type="match status" value="1"/>
</dbReference>
<dbReference type="PROSITE" id="PS50994">
    <property type="entry name" value="INTEGRASE"/>
    <property type="match status" value="1"/>
</dbReference>
<accession>U4QCH0</accession>
<name>U4QCH0_TEPAE</name>
<evidence type="ECO:0000313" key="3">
    <source>
        <dbReference type="Proteomes" id="UP000010802"/>
    </source>
</evidence>
<dbReference type="KEGG" id="tae:TepiRe1_1160"/>
<sequence length="278" mass="32705">MLRILGVSRSGYNSFKERESSKDNKPTRKQKIKINPRHLLTIKANIGVPKITKELEKMGITIAEKTALHYMREMKIKARYIKPFTKTTIDPNFDSNLKNLLKEQFNPEKPNAIWCSDITYIYTKEGFAYLTSIMDLFSRKIIAWRLSKTLEAKWVVECVLEAKKLRRTTQPLVLHSDRGSQYVCGNYLEALNTIMPSYSQKASPWQNACIESFHALIKREWLYCFKIKNFSHAYKLVFEYIETFYNTVRSHSHCGYLSPKEYEDYYYAQLRKFLAKVG</sequence>
<dbReference type="InterPro" id="IPR012337">
    <property type="entry name" value="RNaseH-like_sf"/>
</dbReference>
<dbReference type="Pfam" id="PF13333">
    <property type="entry name" value="rve_2"/>
    <property type="match status" value="1"/>
</dbReference>
<gene>
    <name evidence="2" type="ordered locus">TEPIRE1_1160</name>
</gene>
<evidence type="ECO:0000313" key="2">
    <source>
        <dbReference type="EMBL" id="CDI40591.1"/>
    </source>
</evidence>
<dbReference type="GO" id="GO:0015074">
    <property type="term" value="P:DNA integration"/>
    <property type="evidence" value="ECO:0007669"/>
    <property type="project" value="InterPro"/>
</dbReference>
<dbReference type="InterPro" id="IPR001584">
    <property type="entry name" value="Integrase_cat-core"/>
</dbReference>
<evidence type="ECO:0000259" key="1">
    <source>
        <dbReference type="PROSITE" id="PS50994"/>
    </source>
</evidence>
<dbReference type="HOGENOM" id="CLU_027402_4_2_9"/>
<dbReference type="Pfam" id="PF00665">
    <property type="entry name" value="rve"/>
    <property type="match status" value="1"/>
</dbReference>
<dbReference type="InterPro" id="IPR048020">
    <property type="entry name" value="Transpos_IS3"/>
</dbReference>
<feature type="domain" description="Integrase catalytic" evidence="1">
    <location>
        <begin position="106"/>
        <end position="267"/>
    </location>
</feature>
<dbReference type="Proteomes" id="UP000010802">
    <property type="component" value="Chromosome"/>
</dbReference>
<keyword evidence="3" id="KW-1185">Reference proteome</keyword>
<proteinExistence type="predicted"/>
<dbReference type="AlphaFoldDB" id="U4QCH0"/>
<reference evidence="3" key="1">
    <citation type="journal article" date="2013" name="Genome Announc.">
        <title>First genome sequence of a syntrophic acetate-oxidizing bacterium, Tepidanaerobacter acetatoxydans strain Re1.</title>
        <authorList>
            <person name="Manzoor S."/>
            <person name="Bongcam-Rudloff E."/>
            <person name="Schnurer A."/>
            <person name="Muller B."/>
        </authorList>
    </citation>
    <scope>NUCLEOTIDE SEQUENCE [LARGE SCALE GENOMIC DNA]</scope>
    <source>
        <strain evidence="3">Re1</strain>
    </source>
</reference>
<dbReference type="eggNOG" id="COG2801">
    <property type="taxonomic scope" value="Bacteria"/>
</dbReference>
<dbReference type="PANTHER" id="PTHR46889">
    <property type="entry name" value="TRANSPOSASE INSF FOR INSERTION SEQUENCE IS3B-RELATED"/>
    <property type="match status" value="1"/>
</dbReference>
<protein>
    <recommendedName>
        <fullName evidence="1">Integrase catalytic domain-containing protein</fullName>
    </recommendedName>
</protein>
<dbReference type="EMBL" id="HF563609">
    <property type="protein sequence ID" value="CDI40591.1"/>
    <property type="molecule type" value="Genomic_DNA"/>
</dbReference>
<dbReference type="SUPFAM" id="SSF53098">
    <property type="entry name" value="Ribonuclease H-like"/>
    <property type="match status" value="1"/>
</dbReference>
<dbReference type="PANTHER" id="PTHR46889:SF5">
    <property type="entry name" value="INTEGRASE PROTEIN"/>
    <property type="match status" value="1"/>
</dbReference>
<dbReference type="GO" id="GO:0003676">
    <property type="term" value="F:nucleic acid binding"/>
    <property type="evidence" value="ECO:0007669"/>
    <property type="project" value="InterPro"/>
</dbReference>